<protein>
    <recommendedName>
        <fullName evidence="3">Secreted protein</fullName>
    </recommendedName>
</protein>
<evidence type="ECO:0000256" key="1">
    <source>
        <dbReference type="SAM" id="SignalP"/>
    </source>
</evidence>
<sequence length="70" mass="8320">MRSASGWFCLHPFWSVCLSVYNNKELFQQKPAERECCDHHHHWGRRIDLDLVFLSLSPSDFCCIPFLHQV</sequence>
<keyword evidence="1" id="KW-0732">Signal</keyword>
<dbReference type="EnsemblMetazoa" id="Aqu2.1.32087_001">
    <property type="protein sequence ID" value="Aqu2.1.32087_001"/>
    <property type="gene ID" value="Aqu2.1.32087"/>
</dbReference>
<dbReference type="InParanoid" id="A0A1X7UXJ9"/>
<organism evidence="2">
    <name type="scientific">Amphimedon queenslandica</name>
    <name type="common">Sponge</name>
    <dbReference type="NCBI Taxonomy" id="400682"/>
    <lineage>
        <taxon>Eukaryota</taxon>
        <taxon>Metazoa</taxon>
        <taxon>Porifera</taxon>
        <taxon>Demospongiae</taxon>
        <taxon>Heteroscleromorpha</taxon>
        <taxon>Haplosclerida</taxon>
        <taxon>Niphatidae</taxon>
        <taxon>Amphimedon</taxon>
    </lineage>
</organism>
<evidence type="ECO:0008006" key="3">
    <source>
        <dbReference type="Google" id="ProtNLM"/>
    </source>
</evidence>
<accession>A0A1X7UXJ9</accession>
<feature type="signal peptide" evidence="1">
    <location>
        <begin position="1"/>
        <end position="19"/>
    </location>
</feature>
<proteinExistence type="predicted"/>
<feature type="chain" id="PRO_5010859292" description="Secreted protein" evidence="1">
    <location>
        <begin position="20"/>
        <end position="70"/>
    </location>
</feature>
<reference evidence="2" key="1">
    <citation type="submission" date="2017-05" db="UniProtKB">
        <authorList>
            <consortium name="EnsemblMetazoa"/>
        </authorList>
    </citation>
    <scope>IDENTIFICATION</scope>
</reference>
<evidence type="ECO:0000313" key="2">
    <source>
        <dbReference type="EnsemblMetazoa" id="Aqu2.1.32087_001"/>
    </source>
</evidence>
<name>A0A1X7UXJ9_AMPQE</name>
<dbReference type="AlphaFoldDB" id="A0A1X7UXJ9"/>